<dbReference type="RefSeq" id="WP_018304775.1">
    <property type="nucleotide sequence ID" value="NZ_KB902315.1"/>
</dbReference>
<evidence type="ECO:0000259" key="3">
    <source>
        <dbReference type="Pfam" id="PF13598"/>
    </source>
</evidence>
<feature type="coiled-coil region" evidence="1">
    <location>
        <begin position="570"/>
        <end position="649"/>
    </location>
</feature>
<name>A0A0D0QDR2_9RHOB</name>
<organism evidence="4 5">
    <name type="scientific">Wenxinia marina DSM 24838</name>
    <dbReference type="NCBI Taxonomy" id="1123501"/>
    <lineage>
        <taxon>Bacteria</taxon>
        <taxon>Pseudomonadati</taxon>
        <taxon>Pseudomonadota</taxon>
        <taxon>Alphaproteobacteria</taxon>
        <taxon>Rhodobacterales</taxon>
        <taxon>Roseobacteraceae</taxon>
        <taxon>Wenxinia</taxon>
    </lineage>
</organism>
<dbReference type="Proteomes" id="UP000035100">
    <property type="component" value="Unassembled WGS sequence"/>
</dbReference>
<reference evidence="4 5" key="1">
    <citation type="submission" date="2013-01" db="EMBL/GenBank/DDBJ databases">
        <authorList>
            <person name="Fiebig A."/>
            <person name="Goeker M."/>
            <person name="Klenk H.-P.P."/>
        </authorList>
    </citation>
    <scope>NUCLEOTIDE SEQUENCE [LARGE SCALE GENOMIC DNA]</scope>
    <source>
        <strain evidence="4 5">DSM 24838</strain>
    </source>
</reference>
<evidence type="ECO:0000256" key="2">
    <source>
        <dbReference type="SAM" id="SignalP"/>
    </source>
</evidence>
<dbReference type="Pfam" id="PF13598">
    <property type="entry name" value="DUF4139"/>
    <property type="match status" value="1"/>
</dbReference>
<dbReference type="EMBL" id="AONG01000010">
    <property type="protein sequence ID" value="KIQ69138.1"/>
    <property type="molecule type" value="Genomic_DNA"/>
</dbReference>
<comment type="caution">
    <text evidence="4">The sequence shown here is derived from an EMBL/GenBank/DDBJ whole genome shotgun (WGS) entry which is preliminary data.</text>
</comment>
<evidence type="ECO:0000313" key="4">
    <source>
        <dbReference type="EMBL" id="KIQ69138.1"/>
    </source>
</evidence>
<feature type="domain" description="DUF4139" evidence="3">
    <location>
        <begin position="210"/>
        <end position="479"/>
    </location>
</feature>
<feature type="signal peptide" evidence="2">
    <location>
        <begin position="1"/>
        <end position="19"/>
    </location>
</feature>
<sequence>MRRLAVPLLASAVSALALAAAAQDAPVRAVTLYEAGLADLVRETGDADALSLRIPLRDVDDVLKSLLVRGRGIDGAMIALDGPEPVADAFAALPFGPDAARDFETLLRSLPGLRVSVSTAGGIEPRAGQVLEVSESCAQETGCTTHVTVFHDDGAIRRWPLDGTAAIAIDDPEIADALREALTILRDSAAGDSREVTISFTGDDIADGAVSYVIAAPAWKTAYRALTDGDGAVDLQAWAVIENATGEDWEDVTLTLSSGTPRTLRADLFGRDWRYREEAGFGDGIVEAPVVMVEPQMRAYDEAESFGGAMAGIAPPAPAPVAAAATGAEGALDSRFTFDETVDLDAGQMLSMPFLSGALEAENLKLWRGRLGNRTGAPEMRLEIVNDLTVRLPPGIMTVSDREGGYVGDAEVPIVAPGETRAVYYGEDRGIRVEEETEAARTRLSVRLSSGNLIVRSEERREARYAVTVHDGADEVVTIDHPVSPGWASSVVGADAPEAEPRTEDDGSKWLRVALEVAETDEWPGEAVLVMRDVRPVTEQQAIGLMDPDTLVYWSGEVDDAADAAFLTEAARLARAASDAESALNDVEDDIRRLSTEQDRVRRNLGSVSETSTAYERFLADLVAIEDRIGEATLQAERLRGEAADLRAAFDAHVAG</sequence>
<dbReference type="InterPro" id="IPR037291">
    <property type="entry name" value="DUF4139"/>
</dbReference>
<keyword evidence="2" id="KW-0732">Signal</keyword>
<evidence type="ECO:0000256" key="1">
    <source>
        <dbReference type="SAM" id="Coils"/>
    </source>
</evidence>
<evidence type="ECO:0000313" key="5">
    <source>
        <dbReference type="Proteomes" id="UP000035100"/>
    </source>
</evidence>
<keyword evidence="1" id="KW-0175">Coiled coil</keyword>
<dbReference type="AlphaFoldDB" id="A0A0D0QDR2"/>
<dbReference type="PANTHER" id="PTHR31005:SF8">
    <property type="entry name" value="DUF4139 DOMAIN-CONTAINING PROTEIN"/>
    <property type="match status" value="1"/>
</dbReference>
<dbReference type="InterPro" id="IPR011935">
    <property type="entry name" value="CHP02231"/>
</dbReference>
<protein>
    <recommendedName>
        <fullName evidence="3">DUF4139 domain-containing protein</fullName>
    </recommendedName>
</protein>
<keyword evidence="5" id="KW-1185">Reference proteome</keyword>
<gene>
    <name evidence="4" type="ORF">Wenmar_02207</name>
</gene>
<feature type="chain" id="PRO_5002219418" description="DUF4139 domain-containing protein" evidence="2">
    <location>
        <begin position="20"/>
        <end position="656"/>
    </location>
</feature>
<dbReference type="OrthoDB" id="580912at2"/>
<accession>A0A0D0QDR2</accession>
<dbReference type="eggNOG" id="COG5316">
    <property type="taxonomic scope" value="Bacteria"/>
</dbReference>
<proteinExistence type="predicted"/>
<dbReference type="PANTHER" id="PTHR31005">
    <property type="entry name" value="DUF4139 DOMAIN-CONTAINING PROTEIN"/>
    <property type="match status" value="1"/>
</dbReference>
<dbReference type="STRING" id="1123501.Wenmar_02207"/>